<evidence type="ECO:0008006" key="3">
    <source>
        <dbReference type="Google" id="ProtNLM"/>
    </source>
</evidence>
<dbReference type="Pfam" id="PF13563">
    <property type="entry name" value="2_5_RNA_ligase2"/>
    <property type="match status" value="1"/>
</dbReference>
<dbReference type="Proteomes" id="UP000076567">
    <property type="component" value="Unassembled WGS sequence"/>
</dbReference>
<dbReference type="AlphaFoldDB" id="A0A163SE01"/>
<dbReference type="Gene3D" id="3.90.1140.10">
    <property type="entry name" value="Cyclic phosphodiesterase"/>
    <property type="match status" value="1"/>
</dbReference>
<name>A0A163SE01_9BACL</name>
<organism evidence="1 2">
    <name type="scientific">Fictibacillus phosphorivorans</name>
    <dbReference type="NCBI Taxonomy" id="1221500"/>
    <lineage>
        <taxon>Bacteria</taxon>
        <taxon>Bacillati</taxon>
        <taxon>Bacillota</taxon>
        <taxon>Bacilli</taxon>
        <taxon>Bacillales</taxon>
        <taxon>Fictibacillaceae</taxon>
        <taxon>Fictibacillus</taxon>
    </lineage>
</organism>
<evidence type="ECO:0000313" key="2">
    <source>
        <dbReference type="Proteomes" id="UP000076567"/>
    </source>
</evidence>
<dbReference type="SUPFAM" id="SSF55144">
    <property type="entry name" value="LigT-like"/>
    <property type="match status" value="1"/>
</dbReference>
<keyword evidence="2" id="KW-1185">Reference proteome</keyword>
<sequence>MYAIIGYLDHETETKINDLRDDMNEAGIAGLGMRPHVTLATHAKLHLETFKRELESYFLNASAVPLFFPSLGMFLNSGTLYLSPTKNEVLNSFHLRYHERFNEHTDPASLYSPSQWVPHCTIAMHLTHQELVEAFNFSARTLQPFSATLNSIGLIQLQYEGDVCTSVKELLTVNLVKEASDDV</sequence>
<gene>
    <name evidence="1" type="ORF">AWM68_00770</name>
</gene>
<dbReference type="PANTHER" id="PTHR36039">
    <property type="match status" value="1"/>
</dbReference>
<dbReference type="OrthoDB" id="463286at2"/>
<proteinExistence type="predicted"/>
<comment type="caution">
    <text evidence="1">The sequence shown here is derived from an EMBL/GenBank/DDBJ whole genome shotgun (WGS) entry which is preliminary data.</text>
</comment>
<dbReference type="InterPro" id="IPR009097">
    <property type="entry name" value="Cyclic_Pdiesterase"/>
</dbReference>
<dbReference type="RefSeq" id="WP_066236149.1">
    <property type="nucleotide sequence ID" value="NZ_LRFC01000001.1"/>
</dbReference>
<reference evidence="2" key="1">
    <citation type="submission" date="2016-01" db="EMBL/GenBank/DDBJ databases">
        <title>Draft genome of Chromobacterium sp. F49.</title>
        <authorList>
            <person name="Hong K.W."/>
        </authorList>
    </citation>
    <scope>NUCLEOTIDE SEQUENCE [LARGE SCALE GENOMIC DNA]</scope>
    <source>
        <strain evidence="2">P7IIIA</strain>
    </source>
</reference>
<accession>A0A163SE01</accession>
<dbReference type="PANTHER" id="PTHR36039:SF2">
    <property type="entry name" value="RNA LIGASE_CYCLIC NUCLEOTIDE PHOSPHODIESTERASE FAMILY PROTEIN"/>
    <property type="match status" value="1"/>
</dbReference>
<evidence type="ECO:0000313" key="1">
    <source>
        <dbReference type="EMBL" id="KZE68842.1"/>
    </source>
</evidence>
<protein>
    <recommendedName>
        <fullName evidence="3">2'-5' RNA ligase family protein</fullName>
    </recommendedName>
</protein>
<dbReference type="EMBL" id="LRFC01000001">
    <property type="protein sequence ID" value="KZE68842.1"/>
    <property type="molecule type" value="Genomic_DNA"/>
</dbReference>